<dbReference type="PRINTS" id="PR01783">
    <property type="entry name" value="MCHRECEPTOR"/>
</dbReference>
<dbReference type="InterPro" id="IPR008361">
    <property type="entry name" value="MCH_rcpt"/>
</dbReference>
<evidence type="ECO:0000256" key="1">
    <source>
        <dbReference type="ARBA" id="ARBA00004651"/>
    </source>
</evidence>
<proteinExistence type="inferred from homology"/>
<feature type="transmembrane region" description="Helical" evidence="11">
    <location>
        <begin position="236"/>
        <end position="264"/>
    </location>
</feature>
<evidence type="ECO:0000313" key="13">
    <source>
        <dbReference type="Proteomes" id="UP000694865"/>
    </source>
</evidence>
<dbReference type="Proteomes" id="UP000694865">
    <property type="component" value="Unplaced"/>
</dbReference>
<evidence type="ECO:0000256" key="2">
    <source>
        <dbReference type="ARBA" id="ARBA00022475"/>
    </source>
</evidence>
<feature type="transmembrane region" description="Helical" evidence="11">
    <location>
        <begin position="182"/>
        <end position="209"/>
    </location>
</feature>
<evidence type="ECO:0000256" key="3">
    <source>
        <dbReference type="ARBA" id="ARBA00022692"/>
    </source>
</evidence>
<dbReference type="PROSITE" id="PS50262">
    <property type="entry name" value="G_PROTEIN_RECEP_F1_2"/>
    <property type="match status" value="1"/>
</dbReference>
<evidence type="ECO:0000256" key="10">
    <source>
        <dbReference type="RuleBase" id="RU000688"/>
    </source>
</evidence>
<protein>
    <submittedName>
        <fullName evidence="14">Somatostatin receptor type 3-like</fullName>
    </submittedName>
</protein>
<evidence type="ECO:0000256" key="7">
    <source>
        <dbReference type="ARBA" id="ARBA00023170"/>
    </source>
</evidence>
<comment type="subcellular location">
    <subcellularLocation>
        <location evidence="1">Cell membrane</location>
        <topology evidence="1">Multi-pass membrane protein</topology>
    </subcellularLocation>
</comment>
<evidence type="ECO:0000259" key="12">
    <source>
        <dbReference type="PROSITE" id="PS50262"/>
    </source>
</evidence>
<keyword evidence="5 10" id="KW-0297">G-protein coupled receptor</keyword>
<comment type="similarity">
    <text evidence="10">Belongs to the G-protein coupled receptor 1 family.</text>
</comment>
<evidence type="ECO:0000256" key="5">
    <source>
        <dbReference type="ARBA" id="ARBA00023040"/>
    </source>
</evidence>
<keyword evidence="13" id="KW-1185">Reference proteome</keyword>
<gene>
    <name evidence="14" type="primary">LOC102804010</name>
</gene>
<dbReference type="InterPro" id="IPR017452">
    <property type="entry name" value="GPCR_Rhodpsn_7TM"/>
</dbReference>
<keyword evidence="3 10" id="KW-0812">Transmembrane</keyword>
<keyword evidence="4 11" id="KW-1133">Transmembrane helix</keyword>
<keyword evidence="6 11" id="KW-0472">Membrane</keyword>
<evidence type="ECO:0000256" key="9">
    <source>
        <dbReference type="ARBA" id="ARBA00023224"/>
    </source>
</evidence>
<keyword evidence="2" id="KW-1003">Cell membrane</keyword>
<dbReference type="PANTHER" id="PTHR24229">
    <property type="entry name" value="NEUROPEPTIDES RECEPTOR"/>
    <property type="match status" value="1"/>
</dbReference>
<evidence type="ECO:0000256" key="8">
    <source>
        <dbReference type="ARBA" id="ARBA00023180"/>
    </source>
</evidence>
<evidence type="ECO:0000313" key="14">
    <source>
        <dbReference type="RefSeq" id="XP_006817690.1"/>
    </source>
</evidence>
<dbReference type="Gene3D" id="1.20.1070.10">
    <property type="entry name" value="Rhodopsin 7-helix transmembrane proteins"/>
    <property type="match status" value="1"/>
</dbReference>
<dbReference type="InterPro" id="IPR000276">
    <property type="entry name" value="GPCR_Rhodpsn"/>
</dbReference>
<evidence type="ECO:0000256" key="6">
    <source>
        <dbReference type="ARBA" id="ARBA00023136"/>
    </source>
</evidence>
<evidence type="ECO:0000256" key="11">
    <source>
        <dbReference type="SAM" id="Phobius"/>
    </source>
</evidence>
<feature type="transmembrane region" description="Helical" evidence="11">
    <location>
        <begin position="141"/>
        <end position="162"/>
    </location>
</feature>
<organism evidence="13 14">
    <name type="scientific">Saccoglossus kowalevskii</name>
    <name type="common">Acorn worm</name>
    <dbReference type="NCBI Taxonomy" id="10224"/>
    <lineage>
        <taxon>Eukaryota</taxon>
        <taxon>Metazoa</taxon>
        <taxon>Hemichordata</taxon>
        <taxon>Enteropneusta</taxon>
        <taxon>Harrimaniidae</taxon>
        <taxon>Saccoglossus</taxon>
    </lineage>
</organism>
<keyword evidence="7 10" id="KW-0675">Receptor</keyword>
<dbReference type="PROSITE" id="PS00237">
    <property type="entry name" value="G_PROTEIN_RECEP_F1_1"/>
    <property type="match status" value="1"/>
</dbReference>
<name>A0ABM0MCE9_SACKO</name>
<dbReference type="Pfam" id="PF00001">
    <property type="entry name" value="7tm_1"/>
    <property type="match status" value="1"/>
</dbReference>
<dbReference type="RefSeq" id="XP_006817690.1">
    <property type="nucleotide sequence ID" value="XM_006817627.1"/>
</dbReference>
<accession>A0ABM0MCE9</accession>
<dbReference type="SUPFAM" id="SSF81321">
    <property type="entry name" value="Family A G protein-coupled receptor-like"/>
    <property type="match status" value="1"/>
</dbReference>
<sequence length="359" mass="40808">MSDVSEYYNHSNSYSYPRFDIIIPSVYGIITLAGGMGNGMVLMVLLRNIRSHSIPDVYISNLAIADLLTVLTLPLFSYTYATGSWIFGLEMCKIMYGLDSMYQFTGIMILTVMSIDRYVAIASPVRSKRYRTACKARCISVCVWFASFLCSSPLWFYATLYVEPSGVLTCQIMWPNPQKNAFVFLIFGFVAGFLVPLIAIFFSYLALLMTYSKHRTWRKGITGQRMASMRRGSRRIAILIITIVIGFVVCWLPFYVLNFITIYLPDTDKGSGSLDYTLLVAYVVSVCLCYFNSCLNPVIYSFVGSSFRTRLSKAVHCRLPRQKETCFTRSQQSYRSTHVRIVSTRNSRSTNSSVVLSYR</sequence>
<keyword evidence="8" id="KW-0325">Glycoprotein</keyword>
<feature type="transmembrane region" description="Helical" evidence="11">
    <location>
        <begin position="101"/>
        <end position="120"/>
    </location>
</feature>
<feature type="transmembrane region" description="Helical" evidence="11">
    <location>
        <begin position="276"/>
        <end position="303"/>
    </location>
</feature>
<reference evidence="14" key="1">
    <citation type="submission" date="2025-08" db="UniProtKB">
        <authorList>
            <consortium name="RefSeq"/>
        </authorList>
    </citation>
    <scope>IDENTIFICATION</scope>
    <source>
        <tissue evidence="14">Testes</tissue>
    </source>
</reference>
<feature type="transmembrane region" description="Helical" evidence="11">
    <location>
        <begin position="21"/>
        <end position="46"/>
    </location>
</feature>
<dbReference type="GeneID" id="102804010"/>
<dbReference type="PRINTS" id="PR00237">
    <property type="entry name" value="GPCRRHODOPSN"/>
</dbReference>
<evidence type="ECO:0000256" key="4">
    <source>
        <dbReference type="ARBA" id="ARBA00022989"/>
    </source>
</evidence>
<dbReference type="PANTHER" id="PTHR24229:SF40">
    <property type="entry name" value="ALLATOSTATIN C RECEPTOR 1-RELATED"/>
    <property type="match status" value="1"/>
</dbReference>
<keyword evidence="9 10" id="KW-0807">Transducer</keyword>
<feature type="transmembrane region" description="Helical" evidence="11">
    <location>
        <begin position="58"/>
        <end position="81"/>
    </location>
</feature>
<feature type="domain" description="G-protein coupled receptors family 1 profile" evidence="12">
    <location>
        <begin position="37"/>
        <end position="300"/>
    </location>
</feature>